<dbReference type="AlphaFoldDB" id="A0A9Q1BBS0"/>
<dbReference type="Proteomes" id="UP001152320">
    <property type="component" value="Unassembled WGS sequence"/>
</dbReference>
<sequence>MERGYLRSAKKKFKIAKDVVLVDKEDGAEIDEDALVPLIENEPKTAIMVLKKGEKWMSPAAAPLRINNDSDTDVISEEEDVNTSDVNLPSSSSSVPPMKRFRQLEAEQPTTDETAELIRAILQKSASGATVLAEYRNQKCLTEKSRRLLVNLVVANMMEVHGKTLPTASKRKYAIGIVNLFESLKDPHTPTGHDTPCKNDGGPRCKRPLPSSSEDLKSDKDDITTDINWLKHTPEVASDANMVFEKMKSTLSVRRNMVNEETPTANILKGFPQFQITPGLIKQDFRLMFPNEHPKLLERWPSIKQKIIALARKSTDGATAELLATVDRGPCEDLELGNGQQEHRQNNLEDDVEYVDYDDDNVVGDELATSAVVSPQELQKQAAGLICKMSATLQVSQNTLNQLAESMDNIIGEITGCVQAVVDKTFQEHGLEKDSDVYNDIKTHLDTLSNPFQELNSEFKRNKYFSRQGMVDPHEISLDVRMDSRINKVTGIHEQVPVNDTFIYIPIIRTLELLIKHPDVLHFITHNHKSHDNVIKDYCDANQFQQSPIFQEDCNALQLHFL</sequence>
<comment type="caution">
    <text evidence="2">The sequence shown here is derived from an EMBL/GenBank/DDBJ whole genome shotgun (WGS) entry which is preliminary data.</text>
</comment>
<keyword evidence="3" id="KW-1185">Reference proteome</keyword>
<organism evidence="2 3">
    <name type="scientific">Holothuria leucospilota</name>
    <name type="common">Black long sea cucumber</name>
    <name type="synonym">Mertensiothuria leucospilota</name>
    <dbReference type="NCBI Taxonomy" id="206669"/>
    <lineage>
        <taxon>Eukaryota</taxon>
        <taxon>Metazoa</taxon>
        <taxon>Echinodermata</taxon>
        <taxon>Eleutherozoa</taxon>
        <taxon>Echinozoa</taxon>
        <taxon>Holothuroidea</taxon>
        <taxon>Aspidochirotacea</taxon>
        <taxon>Aspidochirotida</taxon>
        <taxon>Holothuriidae</taxon>
        <taxon>Holothuria</taxon>
    </lineage>
</organism>
<dbReference type="EMBL" id="JAIZAY010000031">
    <property type="protein sequence ID" value="KAJ8019354.1"/>
    <property type="molecule type" value="Genomic_DNA"/>
</dbReference>
<dbReference type="PANTHER" id="PTHR31025">
    <property type="entry name" value="SI:CH211-196P9.1-RELATED"/>
    <property type="match status" value="1"/>
</dbReference>
<evidence type="ECO:0000313" key="2">
    <source>
        <dbReference type="EMBL" id="KAJ8019354.1"/>
    </source>
</evidence>
<dbReference type="Gene3D" id="3.10.20.10">
    <property type="match status" value="1"/>
</dbReference>
<protein>
    <submittedName>
        <fullName evidence="2">Uncharacterized protein</fullName>
    </submittedName>
</protein>
<proteinExistence type="predicted"/>
<evidence type="ECO:0000256" key="1">
    <source>
        <dbReference type="SAM" id="MobiDB-lite"/>
    </source>
</evidence>
<gene>
    <name evidence="2" type="ORF">HOLleu_42096</name>
</gene>
<dbReference type="OrthoDB" id="7687839at2759"/>
<reference evidence="2" key="1">
    <citation type="submission" date="2021-10" db="EMBL/GenBank/DDBJ databases">
        <title>Tropical sea cucumber genome reveals ecological adaptation and Cuvierian tubules defense mechanism.</title>
        <authorList>
            <person name="Chen T."/>
        </authorList>
    </citation>
    <scope>NUCLEOTIDE SEQUENCE</scope>
    <source>
        <strain evidence="2">Nanhai2018</strain>
        <tissue evidence="2">Muscle</tissue>
    </source>
</reference>
<name>A0A9Q1BBS0_HOLLE</name>
<dbReference type="PANTHER" id="PTHR31025:SF29">
    <property type="entry name" value="SI:CH211-196P9.1"/>
    <property type="match status" value="1"/>
</dbReference>
<feature type="region of interest" description="Disordered" evidence="1">
    <location>
        <begin position="184"/>
        <end position="219"/>
    </location>
</feature>
<accession>A0A9Q1BBS0</accession>
<evidence type="ECO:0000313" key="3">
    <source>
        <dbReference type="Proteomes" id="UP001152320"/>
    </source>
</evidence>